<gene>
    <name evidence="2" type="ORF">UFOPK3954_02377</name>
</gene>
<dbReference type="SUPFAM" id="SSF53850">
    <property type="entry name" value="Periplasmic binding protein-like II"/>
    <property type="match status" value="1"/>
</dbReference>
<dbReference type="Pfam" id="PF12974">
    <property type="entry name" value="Phosphonate-bd"/>
    <property type="match status" value="1"/>
</dbReference>
<organism evidence="2">
    <name type="scientific">freshwater metagenome</name>
    <dbReference type="NCBI Taxonomy" id="449393"/>
    <lineage>
        <taxon>unclassified sequences</taxon>
        <taxon>metagenomes</taxon>
        <taxon>ecological metagenomes</taxon>
    </lineage>
</organism>
<evidence type="ECO:0000313" key="2">
    <source>
        <dbReference type="EMBL" id="CAB5012300.1"/>
    </source>
</evidence>
<dbReference type="Gene3D" id="3.40.190.10">
    <property type="entry name" value="Periplasmic binding protein-like II"/>
    <property type="match status" value="2"/>
</dbReference>
<dbReference type="PANTHER" id="PTHR35841:SF1">
    <property type="entry name" value="PHOSPHONATES-BINDING PERIPLASMIC PROTEIN"/>
    <property type="match status" value="1"/>
</dbReference>
<dbReference type="EMBL" id="CAFBON010000356">
    <property type="protein sequence ID" value="CAB5012300.1"/>
    <property type="molecule type" value="Genomic_DNA"/>
</dbReference>
<sequence>MVEAPACEHTRAVVLHEHVCLGDEPVEHLAPAGVVEVDAETALAVVLLDEVAGATVTHHGERARRVAIRRLLDLHHTGAGLGKQTGDRGAREVLGHVDDLEAVEDRTRCGHGSNRSRDAPDGRRASGKMCVVSLRPFVLGAVAYDPKVVTIWEGFKQWFAGQGFAFDYVLYSGYEAQAEAHLAGHVDVTWDSPLCWVRTRRLASAAGTNARAIVMRDSDQDLTSLVLVRSDSQITNVSQLRGRTVAVGAVDSPQATLLPLAHLAGLGLEPGGDFAVRRFDIMVNKHGDHVGGERDAVKALVAGEVDAACVIDGNHLVFAKEGTIVSGAVRVLTRTAPFDHCTMTVLDGVDTATTDRFAKLLLSMSYDDPTVRPLLRLEGLKEWRVGRTTGYAPLEAAVDQLGFYGADGSILNDDYRRILAS</sequence>
<feature type="region of interest" description="Disordered" evidence="1">
    <location>
        <begin position="105"/>
        <end position="124"/>
    </location>
</feature>
<dbReference type="AlphaFoldDB" id="A0A6J7Q3I0"/>
<reference evidence="2" key="1">
    <citation type="submission" date="2020-05" db="EMBL/GenBank/DDBJ databases">
        <authorList>
            <person name="Chiriac C."/>
            <person name="Salcher M."/>
            <person name="Ghai R."/>
            <person name="Kavagutti S V."/>
        </authorList>
    </citation>
    <scope>NUCLEOTIDE SEQUENCE</scope>
</reference>
<proteinExistence type="predicted"/>
<feature type="compositionally biased region" description="Basic and acidic residues" evidence="1">
    <location>
        <begin position="115"/>
        <end position="124"/>
    </location>
</feature>
<accession>A0A6J7Q3I0</accession>
<dbReference type="PANTHER" id="PTHR35841">
    <property type="entry name" value="PHOSPHONATES-BINDING PERIPLASMIC PROTEIN"/>
    <property type="match status" value="1"/>
</dbReference>
<evidence type="ECO:0000256" key="1">
    <source>
        <dbReference type="SAM" id="MobiDB-lite"/>
    </source>
</evidence>
<protein>
    <submittedName>
        <fullName evidence="2">Unannotated protein</fullName>
    </submittedName>
</protein>
<name>A0A6J7Q3I0_9ZZZZ</name>